<reference evidence="1" key="1">
    <citation type="journal article" date="2021" name="New Phytol.">
        <title>Evolutionary innovations through gain and loss of genes in the ectomycorrhizal Boletales.</title>
        <authorList>
            <person name="Wu G."/>
            <person name="Miyauchi S."/>
            <person name="Morin E."/>
            <person name="Kuo A."/>
            <person name="Drula E."/>
            <person name="Varga T."/>
            <person name="Kohler A."/>
            <person name="Feng B."/>
            <person name="Cao Y."/>
            <person name="Lipzen A."/>
            <person name="Daum C."/>
            <person name="Hundley H."/>
            <person name="Pangilinan J."/>
            <person name="Johnson J."/>
            <person name="Barry K."/>
            <person name="LaButti K."/>
            <person name="Ng V."/>
            <person name="Ahrendt S."/>
            <person name="Min B."/>
            <person name="Choi I.G."/>
            <person name="Park H."/>
            <person name="Plett J.M."/>
            <person name="Magnuson J."/>
            <person name="Spatafora J.W."/>
            <person name="Nagy L.G."/>
            <person name="Henrissat B."/>
            <person name="Grigoriev I.V."/>
            <person name="Yang Z.L."/>
            <person name="Xu J."/>
            <person name="Martin F.M."/>
        </authorList>
    </citation>
    <scope>NUCLEOTIDE SEQUENCE</scope>
    <source>
        <strain evidence="1">ATCC 28755</strain>
    </source>
</reference>
<keyword evidence="2" id="KW-1185">Reference proteome</keyword>
<protein>
    <submittedName>
        <fullName evidence="1">Uncharacterized protein</fullName>
    </submittedName>
</protein>
<sequence length="73" mass="8107">MPPISLIVRRNRKGCFALIFLLSHWLALLHWHPCPPVHPIAATESPTSYPLLYSSTGCPYDPLRHTTAVSGIS</sequence>
<name>A0ACB8A7R2_9AGAM</name>
<dbReference type="EMBL" id="MU267782">
    <property type="protein sequence ID" value="KAH7909046.1"/>
    <property type="molecule type" value="Genomic_DNA"/>
</dbReference>
<organism evidence="1 2">
    <name type="scientific">Hygrophoropsis aurantiaca</name>
    <dbReference type="NCBI Taxonomy" id="72124"/>
    <lineage>
        <taxon>Eukaryota</taxon>
        <taxon>Fungi</taxon>
        <taxon>Dikarya</taxon>
        <taxon>Basidiomycota</taxon>
        <taxon>Agaricomycotina</taxon>
        <taxon>Agaricomycetes</taxon>
        <taxon>Agaricomycetidae</taxon>
        <taxon>Boletales</taxon>
        <taxon>Coniophorineae</taxon>
        <taxon>Hygrophoropsidaceae</taxon>
        <taxon>Hygrophoropsis</taxon>
    </lineage>
</organism>
<proteinExistence type="predicted"/>
<gene>
    <name evidence="1" type="ORF">BJ138DRAFT_1156233</name>
</gene>
<evidence type="ECO:0000313" key="2">
    <source>
        <dbReference type="Proteomes" id="UP000790377"/>
    </source>
</evidence>
<accession>A0ACB8A7R2</accession>
<dbReference type="Proteomes" id="UP000790377">
    <property type="component" value="Unassembled WGS sequence"/>
</dbReference>
<evidence type="ECO:0000313" key="1">
    <source>
        <dbReference type="EMBL" id="KAH7909046.1"/>
    </source>
</evidence>
<comment type="caution">
    <text evidence="1">The sequence shown here is derived from an EMBL/GenBank/DDBJ whole genome shotgun (WGS) entry which is preliminary data.</text>
</comment>